<dbReference type="AlphaFoldDB" id="A0A4R5YR17"/>
<evidence type="ECO:0000259" key="1">
    <source>
        <dbReference type="SMART" id="SM00858"/>
    </source>
</evidence>
<reference evidence="2 3" key="1">
    <citation type="submission" date="2019-03" db="EMBL/GenBank/DDBJ databases">
        <title>Genome Sequencing and Assembly of Various Microbes Isolated from Partially Reclaimed Soil and Acid Mine Drainage (AMD) Site.</title>
        <authorList>
            <person name="Steinbock B."/>
            <person name="Bechtold R."/>
            <person name="Sevigny J.L."/>
            <person name="Thomas D."/>
            <person name="Cuthill L.R."/>
            <person name="Aveiro Johannsen E.J."/>
            <person name="Thomas K."/>
            <person name="Ghosh A."/>
        </authorList>
    </citation>
    <scope>NUCLEOTIDE SEQUENCE [LARGE SCALE GENOMIC DNA]</scope>
    <source>
        <strain evidence="2 3">S-A3</strain>
    </source>
</reference>
<comment type="caution">
    <text evidence="2">The sequence shown here is derived from an EMBL/GenBank/DDBJ whole genome shotgun (WGS) entry which is preliminary data.</text>
</comment>
<proteinExistence type="predicted"/>
<dbReference type="GeneID" id="64346637"/>
<evidence type="ECO:0000313" key="2">
    <source>
        <dbReference type="EMBL" id="TDL47212.1"/>
    </source>
</evidence>
<evidence type="ECO:0000313" key="3">
    <source>
        <dbReference type="Proteomes" id="UP000295163"/>
    </source>
</evidence>
<organism evidence="2 3">
    <name type="scientific">Kocuria rosea</name>
    <name type="common">Deinococcus erythromyxa</name>
    <name type="synonym">Micrococcus rubens</name>
    <dbReference type="NCBI Taxonomy" id="1275"/>
    <lineage>
        <taxon>Bacteria</taxon>
        <taxon>Bacillati</taxon>
        <taxon>Actinomycetota</taxon>
        <taxon>Actinomycetes</taxon>
        <taxon>Micrococcales</taxon>
        <taxon>Micrococcaceae</taxon>
        <taxon>Kocuria</taxon>
    </lineage>
</organism>
<name>A0A4R5YR17_KOCRO</name>
<sequence length="238" mass="23566">MSRRPRTVRRRYPLSLHLRSALSRRRRLVAALLLGLAVGVVVLRLGPPQTRTVPVVTAAEALPAGTVVSPERLAVAAYPHGLAPEGAVADPAELSGRVLAGAAGPGQPLTETALVGPGLLTGQGGGVTAVTLRIDDPGVLRHVRAGDHVDVVHLPDGAAPGGRQILGRGLPVLWVSSAGPGGDGGLLAGPGAAEEEGLLVVGAPHEGAAQLAGAGGTGRTTVVLVPAPVSPSAEAAGP</sequence>
<dbReference type="RefSeq" id="WP_133409376.1">
    <property type="nucleotide sequence ID" value="NZ_SMZT01000001.1"/>
</dbReference>
<dbReference type="CDD" id="cd11614">
    <property type="entry name" value="SAF_CpaB_FlgA_like"/>
    <property type="match status" value="1"/>
</dbReference>
<dbReference type="EMBL" id="SMZT01000001">
    <property type="protein sequence ID" value="TDL47212.1"/>
    <property type="molecule type" value="Genomic_DNA"/>
</dbReference>
<gene>
    <name evidence="2" type="ORF">E2R59_04365</name>
</gene>
<protein>
    <submittedName>
        <fullName evidence="2">Flp pilus assembly protein CpaB</fullName>
    </submittedName>
</protein>
<dbReference type="InterPro" id="IPR013974">
    <property type="entry name" value="SAF"/>
</dbReference>
<accession>A0A4R5YR17</accession>
<dbReference type="Proteomes" id="UP000295163">
    <property type="component" value="Unassembled WGS sequence"/>
</dbReference>
<dbReference type="Pfam" id="PF08666">
    <property type="entry name" value="SAF"/>
    <property type="match status" value="1"/>
</dbReference>
<feature type="domain" description="SAF" evidence="1">
    <location>
        <begin position="53"/>
        <end position="115"/>
    </location>
</feature>
<dbReference type="SMART" id="SM00858">
    <property type="entry name" value="SAF"/>
    <property type="match status" value="1"/>
</dbReference>